<organism evidence="2 3">
    <name type="scientific">Streptomyces lateritius</name>
    <dbReference type="NCBI Taxonomy" id="67313"/>
    <lineage>
        <taxon>Bacteria</taxon>
        <taxon>Bacillati</taxon>
        <taxon>Actinomycetota</taxon>
        <taxon>Actinomycetes</taxon>
        <taxon>Kitasatosporales</taxon>
        <taxon>Streptomycetaceae</taxon>
        <taxon>Streptomyces</taxon>
    </lineage>
</organism>
<protein>
    <submittedName>
        <fullName evidence="2">DUF4190 domain-containing protein</fullName>
    </submittedName>
</protein>
<dbReference type="Proteomes" id="UP001603013">
    <property type="component" value="Unassembled WGS sequence"/>
</dbReference>
<feature type="transmembrane region" description="Helical" evidence="1">
    <location>
        <begin position="27"/>
        <end position="58"/>
    </location>
</feature>
<keyword evidence="1" id="KW-0472">Membrane</keyword>
<dbReference type="EMBL" id="JBIBSM010000012">
    <property type="protein sequence ID" value="MFF8278866.1"/>
    <property type="molecule type" value="Genomic_DNA"/>
</dbReference>
<sequence length="136" mass="13975">MSFSDHATPNDSVHNTPAPGVKRSSGLAIASLVLGIAAILLFWTVFGGLVLGLLALIFGIIGARRARAGGAGSGKMSLIGAILGGLGMLASAVILAIGASVLNSDEFENFDDCVEHAKTQSERDACAKDFDKEMND</sequence>
<gene>
    <name evidence="2" type="ORF">ACF05T_22545</name>
</gene>
<dbReference type="RefSeq" id="WP_391935941.1">
    <property type="nucleotide sequence ID" value="NZ_JBIBSM010000012.1"/>
</dbReference>
<evidence type="ECO:0000256" key="1">
    <source>
        <dbReference type="SAM" id="Phobius"/>
    </source>
</evidence>
<proteinExistence type="predicted"/>
<accession>A0ABW6YGA1</accession>
<evidence type="ECO:0000313" key="3">
    <source>
        <dbReference type="Proteomes" id="UP001603013"/>
    </source>
</evidence>
<feature type="transmembrane region" description="Helical" evidence="1">
    <location>
        <begin position="78"/>
        <end position="102"/>
    </location>
</feature>
<evidence type="ECO:0000313" key="2">
    <source>
        <dbReference type="EMBL" id="MFF8278866.1"/>
    </source>
</evidence>
<comment type="caution">
    <text evidence="2">The sequence shown here is derived from an EMBL/GenBank/DDBJ whole genome shotgun (WGS) entry which is preliminary data.</text>
</comment>
<keyword evidence="1" id="KW-1133">Transmembrane helix</keyword>
<keyword evidence="3" id="KW-1185">Reference proteome</keyword>
<reference evidence="2 3" key="1">
    <citation type="submission" date="2024-10" db="EMBL/GenBank/DDBJ databases">
        <title>The Natural Products Discovery Center: Release of the First 8490 Sequenced Strains for Exploring Actinobacteria Biosynthetic Diversity.</title>
        <authorList>
            <person name="Kalkreuter E."/>
            <person name="Kautsar S.A."/>
            <person name="Yang D."/>
            <person name="Bader C.D."/>
            <person name="Teijaro C.N."/>
            <person name="Fluegel L."/>
            <person name="Davis C.M."/>
            <person name="Simpson J.R."/>
            <person name="Lauterbach L."/>
            <person name="Steele A.D."/>
            <person name="Gui C."/>
            <person name="Meng S."/>
            <person name="Li G."/>
            <person name="Viehrig K."/>
            <person name="Ye F."/>
            <person name="Su P."/>
            <person name="Kiefer A.F."/>
            <person name="Nichols A."/>
            <person name="Cepeda A.J."/>
            <person name="Yan W."/>
            <person name="Fan B."/>
            <person name="Jiang Y."/>
            <person name="Adhikari A."/>
            <person name="Zheng C.-J."/>
            <person name="Schuster L."/>
            <person name="Cowan T.M."/>
            <person name="Smanski M.J."/>
            <person name="Chevrette M.G."/>
            <person name="De Carvalho L.P.S."/>
            <person name="Shen B."/>
        </authorList>
    </citation>
    <scope>NUCLEOTIDE SEQUENCE [LARGE SCALE GENOMIC DNA]</scope>
    <source>
        <strain evidence="2 3">NPDC015755</strain>
    </source>
</reference>
<keyword evidence="1" id="KW-0812">Transmembrane</keyword>
<name>A0ABW6YGA1_9ACTN</name>